<feature type="transmembrane region" description="Helical" evidence="1">
    <location>
        <begin position="6"/>
        <end position="26"/>
    </location>
</feature>
<dbReference type="RefSeq" id="WP_176862923.1">
    <property type="nucleotide sequence ID" value="NZ_JABXWT010000002.1"/>
</dbReference>
<evidence type="ECO:0000313" key="2">
    <source>
        <dbReference type="EMBL" id="NVO55452.1"/>
    </source>
</evidence>
<feature type="transmembrane region" description="Helical" evidence="1">
    <location>
        <begin position="91"/>
        <end position="108"/>
    </location>
</feature>
<gene>
    <name evidence="2" type="ORF">HW561_06590</name>
</gene>
<organism evidence="2 3">
    <name type="scientific">Ruegeria haliotis</name>
    <dbReference type="NCBI Taxonomy" id="2747601"/>
    <lineage>
        <taxon>Bacteria</taxon>
        <taxon>Pseudomonadati</taxon>
        <taxon>Pseudomonadota</taxon>
        <taxon>Alphaproteobacteria</taxon>
        <taxon>Rhodobacterales</taxon>
        <taxon>Roseobacteraceae</taxon>
        <taxon>Ruegeria</taxon>
    </lineage>
</organism>
<keyword evidence="1" id="KW-1133">Transmembrane helix</keyword>
<proteinExistence type="predicted"/>
<keyword evidence="1" id="KW-0472">Membrane</keyword>
<keyword evidence="1" id="KW-0812">Transmembrane</keyword>
<feature type="transmembrane region" description="Helical" evidence="1">
    <location>
        <begin position="59"/>
        <end position="79"/>
    </location>
</feature>
<dbReference type="EMBL" id="JABXWT010000002">
    <property type="protein sequence ID" value="NVO55452.1"/>
    <property type="molecule type" value="Genomic_DNA"/>
</dbReference>
<protein>
    <submittedName>
        <fullName evidence="2">Uncharacterized protein</fullName>
    </submittedName>
</protein>
<feature type="transmembrane region" description="Helical" evidence="1">
    <location>
        <begin position="33"/>
        <end position="53"/>
    </location>
</feature>
<reference evidence="2 3" key="1">
    <citation type="submission" date="2020-06" db="EMBL/GenBank/DDBJ databases">
        <authorList>
            <person name="Cao W.R."/>
        </authorList>
    </citation>
    <scope>NUCLEOTIDE SEQUENCE [LARGE SCALE GENOMIC DNA]</scope>
    <source>
        <strain evidence="2 3">B1Z28</strain>
    </source>
</reference>
<dbReference type="Proteomes" id="UP000630805">
    <property type="component" value="Unassembled WGS sequence"/>
</dbReference>
<name>A0ABX2PMV1_9RHOB</name>
<comment type="caution">
    <text evidence="2">The sequence shown here is derived from an EMBL/GenBank/DDBJ whole genome shotgun (WGS) entry which is preliminary data.</text>
</comment>
<evidence type="ECO:0000313" key="3">
    <source>
        <dbReference type="Proteomes" id="UP000630805"/>
    </source>
</evidence>
<keyword evidence="3" id="KW-1185">Reference proteome</keyword>
<sequence>MSIVWGYTLALGLVYCWGYAVYFVIIGFSRLRVLSGLIAVTFGYGILFSILPSSTLSQTPFLIGNGLCYVAISGAILMPQRVFGLKPMTRIAGFFFVVAGPLTVWAIIEGLKLAVPPAA</sequence>
<evidence type="ECO:0000256" key="1">
    <source>
        <dbReference type="SAM" id="Phobius"/>
    </source>
</evidence>
<accession>A0ABX2PMV1</accession>